<sequence length="280" mass="28175">MPSPRPPRILIVAGSDSGGGAGIQADIKTVTMLGGHAMTAVTAITAQNTLGVQAVHPIPTDMVVAQMRSVLDDLGVDAVKIGMIGSAKTAHAVADVLVALHGAPIVFDPVMIATSGAVLADAATIAAFTRLIRLATVVTPNLPELAALGGEAQVRALGPALLVKGGHGEGETIEDRLVTDTGDTVWKHPRIHTRHTHGTGCTLASAIATGLGEGLSLPDACARAIAFVQAALAAAPGFGAGHGPMGHALVTPLPFRGRALPQTAGSLERPTPTPPLKGRG</sequence>
<reference evidence="5" key="1">
    <citation type="journal article" date="2014" name="Int. J. Syst. Evol. Microbiol.">
        <title>Complete genome sequence of Corynebacterium casei LMG S-19264T (=DSM 44701T), isolated from a smear-ripened cheese.</title>
        <authorList>
            <consortium name="US DOE Joint Genome Institute (JGI-PGF)"/>
            <person name="Walter F."/>
            <person name="Albersmeier A."/>
            <person name="Kalinowski J."/>
            <person name="Ruckert C."/>
        </authorList>
    </citation>
    <scope>NUCLEOTIDE SEQUENCE</scope>
    <source>
        <strain evidence="5">CGMCC 1.15330</strain>
    </source>
</reference>
<dbReference type="EMBL" id="BMIH01000002">
    <property type="protein sequence ID" value="GGB26560.1"/>
    <property type="molecule type" value="Genomic_DNA"/>
</dbReference>
<dbReference type="GO" id="GO:0008972">
    <property type="term" value="F:phosphomethylpyrimidine kinase activity"/>
    <property type="evidence" value="ECO:0007669"/>
    <property type="project" value="InterPro"/>
</dbReference>
<dbReference type="Pfam" id="PF08543">
    <property type="entry name" value="Phos_pyr_kin"/>
    <property type="match status" value="1"/>
</dbReference>
<evidence type="ECO:0000313" key="5">
    <source>
        <dbReference type="EMBL" id="GGB26560.1"/>
    </source>
</evidence>
<dbReference type="NCBIfam" id="TIGR00097">
    <property type="entry name" value="HMP-P_kinase"/>
    <property type="match status" value="1"/>
</dbReference>
<comment type="caution">
    <text evidence="5">The sequence shown here is derived from an EMBL/GenBank/DDBJ whole genome shotgun (WGS) entry which is preliminary data.</text>
</comment>
<feature type="domain" description="Pyridoxamine kinase/Phosphomethylpyrimidine kinase" evidence="4">
    <location>
        <begin position="16"/>
        <end position="245"/>
    </location>
</feature>
<dbReference type="GO" id="GO:0009228">
    <property type="term" value="P:thiamine biosynthetic process"/>
    <property type="evidence" value="ECO:0007669"/>
    <property type="project" value="InterPro"/>
</dbReference>
<name>A0A916T1Y1_9SPHN</name>
<dbReference type="InterPro" id="IPR013749">
    <property type="entry name" value="PM/HMP-P_kinase-1"/>
</dbReference>
<dbReference type="Proteomes" id="UP000623067">
    <property type="component" value="Unassembled WGS sequence"/>
</dbReference>
<feature type="region of interest" description="Disordered" evidence="3">
    <location>
        <begin position="259"/>
        <end position="280"/>
    </location>
</feature>
<dbReference type="GO" id="GO:0005829">
    <property type="term" value="C:cytosol"/>
    <property type="evidence" value="ECO:0007669"/>
    <property type="project" value="TreeGrafter"/>
</dbReference>
<dbReference type="SUPFAM" id="SSF53613">
    <property type="entry name" value="Ribokinase-like"/>
    <property type="match status" value="1"/>
</dbReference>
<gene>
    <name evidence="5" type="ORF">GCM10011380_15090</name>
</gene>
<dbReference type="AlphaFoldDB" id="A0A916T1Y1"/>
<protein>
    <recommendedName>
        <fullName evidence="2">hydroxymethylpyrimidine kinase</fullName>
        <ecNumber evidence="2">2.7.1.49</ecNumber>
    </recommendedName>
</protein>
<dbReference type="EC" id="2.7.1.49" evidence="2"/>
<dbReference type="InterPro" id="IPR004399">
    <property type="entry name" value="HMP/HMP-P_kinase_dom"/>
</dbReference>
<keyword evidence="5" id="KW-0418">Kinase</keyword>
<dbReference type="PANTHER" id="PTHR20858">
    <property type="entry name" value="PHOSPHOMETHYLPYRIMIDINE KINASE"/>
    <property type="match status" value="1"/>
</dbReference>
<keyword evidence="6" id="KW-1185">Reference proteome</keyword>
<accession>A0A916T1Y1</accession>
<dbReference type="CDD" id="cd01169">
    <property type="entry name" value="HMPP_kinase"/>
    <property type="match status" value="1"/>
</dbReference>
<comment type="pathway">
    <text evidence="1">Cofactor biosynthesis; thiamine diphosphate biosynthesis.</text>
</comment>
<proteinExistence type="predicted"/>
<dbReference type="Gene3D" id="3.40.1190.20">
    <property type="match status" value="1"/>
</dbReference>
<organism evidence="5 6">
    <name type="scientific">Sphingomonas metalli</name>
    <dbReference type="NCBI Taxonomy" id="1779358"/>
    <lineage>
        <taxon>Bacteria</taxon>
        <taxon>Pseudomonadati</taxon>
        <taxon>Pseudomonadota</taxon>
        <taxon>Alphaproteobacteria</taxon>
        <taxon>Sphingomonadales</taxon>
        <taxon>Sphingomonadaceae</taxon>
        <taxon>Sphingomonas</taxon>
    </lineage>
</organism>
<reference evidence="5" key="2">
    <citation type="submission" date="2020-09" db="EMBL/GenBank/DDBJ databases">
        <authorList>
            <person name="Sun Q."/>
            <person name="Zhou Y."/>
        </authorList>
    </citation>
    <scope>NUCLEOTIDE SEQUENCE</scope>
    <source>
        <strain evidence="5">CGMCC 1.15330</strain>
    </source>
</reference>
<dbReference type="PANTHER" id="PTHR20858:SF17">
    <property type="entry name" value="HYDROXYMETHYLPYRIMIDINE_PHOSPHOMETHYLPYRIMIDINE KINASE THI20-RELATED"/>
    <property type="match status" value="1"/>
</dbReference>
<dbReference type="GO" id="GO:0008902">
    <property type="term" value="F:hydroxymethylpyrimidine kinase activity"/>
    <property type="evidence" value="ECO:0007669"/>
    <property type="project" value="UniProtKB-EC"/>
</dbReference>
<keyword evidence="5" id="KW-0808">Transferase</keyword>
<evidence type="ECO:0000259" key="4">
    <source>
        <dbReference type="Pfam" id="PF08543"/>
    </source>
</evidence>
<evidence type="ECO:0000256" key="1">
    <source>
        <dbReference type="ARBA" id="ARBA00004948"/>
    </source>
</evidence>
<evidence type="ECO:0000256" key="2">
    <source>
        <dbReference type="ARBA" id="ARBA00012135"/>
    </source>
</evidence>
<evidence type="ECO:0000313" key="6">
    <source>
        <dbReference type="Proteomes" id="UP000623067"/>
    </source>
</evidence>
<feature type="compositionally biased region" description="Pro residues" evidence="3">
    <location>
        <begin position="271"/>
        <end position="280"/>
    </location>
</feature>
<dbReference type="InterPro" id="IPR029056">
    <property type="entry name" value="Ribokinase-like"/>
</dbReference>
<dbReference type="RefSeq" id="WP_188658138.1">
    <property type="nucleotide sequence ID" value="NZ_BMIH01000002.1"/>
</dbReference>
<evidence type="ECO:0000256" key="3">
    <source>
        <dbReference type="SAM" id="MobiDB-lite"/>
    </source>
</evidence>